<keyword evidence="5 9" id="KW-0653">Protein transport</keyword>
<gene>
    <name evidence="12" type="ORF">QYE76_050949</name>
</gene>
<feature type="compositionally biased region" description="Low complexity" evidence="10">
    <location>
        <begin position="93"/>
        <end position="102"/>
    </location>
</feature>
<dbReference type="CDD" id="cd12441">
    <property type="entry name" value="RRM_Nup53_like"/>
    <property type="match status" value="1"/>
</dbReference>
<evidence type="ECO:0000256" key="6">
    <source>
        <dbReference type="ARBA" id="ARBA00023010"/>
    </source>
</evidence>
<dbReference type="SUPFAM" id="SSF54928">
    <property type="entry name" value="RNA-binding domain, RBD"/>
    <property type="match status" value="1"/>
</dbReference>
<comment type="similarity">
    <text evidence="2 9">Belongs to the Nup35 family.</text>
</comment>
<dbReference type="GO" id="GO:0003676">
    <property type="term" value="F:nucleic acid binding"/>
    <property type="evidence" value="ECO:0007669"/>
    <property type="project" value="InterPro"/>
</dbReference>
<proteinExistence type="inferred from homology"/>
<dbReference type="InterPro" id="IPR012677">
    <property type="entry name" value="Nucleotide-bd_a/b_plait_sf"/>
</dbReference>
<keyword evidence="3 9" id="KW-0813">Transport</keyword>
<dbReference type="Proteomes" id="UP001231189">
    <property type="component" value="Unassembled WGS sequence"/>
</dbReference>
<evidence type="ECO:0000259" key="11">
    <source>
        <dbReference type="PROSITE" id="PS51472"/>
    </source>
</evidence>
<feature type="region of interest" description="Disordered" evidence="10">
    <location>
        <begin position="1"/>
        <end position="136"/>
    </location>
</feature>
<keyword evidence="6 9" id="KW-0811">Translocation</keyword>
<evidence type="ECO:0000256" key="3">
    <source>
        <dbReference type="ARBA" id="ARBA00022448"/>
    </source>
</evidence>
<dbReference type="Gene3D" id="3.30.70.330">
    <property type="match status" value="1"/>
</dbReference>
<keyword evidence="4 9" id="KW-0509">mRNA transport</keyword>
<dbReference type="GO" id="GO:0006999">
    <property type="term" value="P:nuclear pore organization"/>
    <property type="evidence" value="ECO:0007669"/>
    <property type="project" value="TreeGrafter"/>
</dbReference>
<dbReference type="FunFam" id="3.30.70.330:FF:000095">
    <property type="entry name" value="Putative Nucleoporin NUP53"/>
    <property type="match status" value="1"/>
</dbReference>
<dbReference type="AlphaFoldDB" id="A0AAD8SSA0"/>
<keyword evidence="7 9" id="KW-0906">Nuclear pore complex</keyword>
<evidence type="ECO:0000256" key="4">
    <source>
        <dbReference type="ARBA" id="ARBA00022816"/>
    </source>
</evidence>
<dbReference type="GO" id="GO:0044615">
    <property type="term" value="C:nuclear pore nuclear basket"/>
    <property type="evidence" value="ECO:0007669"/>
    <property type="project" value="TreeGrafter"/>
</dbReference>
<evidence type="ECO:0000313" key="13">
    <source>
        <dbReference type="Proteomes" id="UP001231189"/>
    </source>
</evidence>
<dbReference type="GO" id="GO:0005543">
    <property type="term" value="F:phospholipid binding"/>
    <property type="evidence" value="ECO:0007669"/>
    <property type="project" value="TreeGrafter"/>
</dbReference>
<reference evidence="12" key="1">
    <citation type="submission" date="2023-07" db="EMBL/GenBank/DDBJ databases">
        <title>A chromosome-level genome assembly of Lolium multiflorum.</title>
        <authorList>
            <person name="Chen Y."/>
            <person name="Copetti D."/>
            <person name="Kolliker R."/>
            <person name="Studer B."/>
        </authorList>
    </citation>
    <scope>NUCLEOTIDE SEQUENCE</scope>
    <source>
        <strain evidence="12">02402/16</strain>
        <tissue evidence="12">Leaf</tissue>
    </source>
</reference>
<comment type="subcellular location">
    <subcellularLocation>
        <location evidence="1 9">Nucleus</location>
        <location evidence="1 9">Nuclear pore complex</location>
    </subcellularLocation>
</comment>
<dbReference type="EMBL" id="JAUUTY010000003">
    <property type="protein sequence ID" value="KAK1662790.1"/>
    <property type="molecule type" value="Genomic_DNA"/>
</dbReference>
<dbReference type="GO" id="GO:0017056">
    <property type="term" value="F:structural constituent of nuclear pore"/>
    <property type="evidence" value="ECO:0007669"/>
    <property type="project" value="InterPro"/>
</dbReference>
<dbReference type="GO" id="GO:0044613">
    <property type="term" value="C:nuclear pore central transport channel"/>
    <property type="evidence" value="ECO:0007669"/>
    <property type="project" value="TreeGrafter"/>
</dbReference>
<evidence type="ECO:0000256" key="5">
    <source>
        <dbReference type="ARBA" id="ARBA00022927"/>
    </source>
</evidence>
<evidence type="ECO:0000256" key="2">
    <source>
        <dbReference type="ARBA" id="ARBA00009454"/>
    </source>
</evidence>
<dbReference type="InterPro" id="IPR007846">
    <property type="entry name" value="RRM_NUP35_dom"/>
</dbReference>
<dbReference type="GO" id="GO:0051028">
    <property type="term" value="P:mRNA transport"/>
    <property type="evidence" value="ECO:0007669"/>
    <property type="project" value="UniProtKB-UniRule"/>
</dbReference>
<feature type="compositionally biased region" description="Basic and acidic residues" evidence="10">
    <location>
        <begin position="103"/>
        <end position="112"/>
    </location>
</feature>
<dbReference type="GO" id="GO:0031965">
    <property type="term" value="C:nuclear membrane"/>
    <property type="evidence" value="ECO:0007669"/>
    <property type="project" value="InterPro"/>
</dbReference>
<evidence type="ECO:0000313" key="12">
    <source>
        <dbReference type="EMBL" id="KAK1662790.1"/>
    </source>
</evidence>
<keyword evidence="8 9" id="KW-0539">Nucleus</keyword>
<dbReference type="PANTHER" id="PTHR21527:SF14">
    <property type="entry name" value="NUCLEAR PORE COMPLEX PROTEIN NUP35"/>
    <property type="match status" value="1"/>
</dbReference>
<comment type="caution">
    <text evidence="12">The sequence shown here is derived from an EMBL/GenBank/DDBJ whole genome shotgun (WGS) entry which is preliminary data.</text>
</comment>
<organism evidence="12 13">
    <name type="scientific">Lolium multiflorum</name>
    <name type="common">Italian ryegrass</name>
    <name type="synonym">Lolium perenne subsp. multiflorum</name>
    <dbReference type="NCBI Taxonomy" id="4521"/>
    <lineage>
        <taxon>Eukaryota</taxon>
        <taxon>Viridiplantae</taxon>
        <taxon>Streptophyta</taxon>
        <taxon>Embryophyta</taxon>
        <taxon>Tracheophyta</taxon>
        <taxon>Spermatophyta</taxon>
        <taxon>Magnoliopsida</taxon>
        <taxon>Liliopsida</taxon>
        <taxon>Poales</taxon>
        <taxon>Poaceae</taxon>
        <taxon>BOP clade</taxon>
        <taxon>Pooideae</taxon>
        <taxon>Poodae</taxon>
        <taxon>Poeae</taxon>
        <taxon>Poeae Chloroplast Group 2 (Poeae type)</taxon>
        <taxon>Loliodinae</taxon>
        <taxon>Loliinae</taxon>
        <taxon>Lolium</taxon>
    </lineage>
</organism>
<evidence type="ECO:0000256" key="7">
    <source>
        <dbReference type="ARBA" id="ARBA00023132"/>
    </source>
</evidence>
<sequence length="322" mass="34795">MSATRPDHRRHQSPFLRDLSSPVSSSFRMPPASVRREAQASTPPPPPPLLSLDDLSRHSPSPPPYTPPQAAGSPSPPPTRGGIFSTPLRSNGSPAPAAWWSASREEKARDGSPVDGVVHQQQSPPTPSGPQQQQQQLQVALITLPPPREVARPEMPRDSVLSTGRVDEEEWVTVFGFLPGDTNLVLREFEKCGIVLRHVLGPRDANWMHILYQSRRDAQKALAKHGQQLNSVLIIGVKQVDPWQRQYLNDSTNENYQGSASVGFPSQPVAPSGFATRNVLAPLPSNAMQNGGCNESSRGASGAIASPAKSALSKVMDLMFGL</sequence>
<name>A0AAD8SSA0_LOLMU</name>
<feature type="domain" description="RRM Nup35-type" evidence="11">
    <location>
        <begin position="166"/>
        <end position="247"/>
    </location>
</feature>
<evidence type="ECO:0000256" key="8">
    <source>
        <dbReference type="ARBA" id="ARBA00023242"/>
    </source>
</evidence>
<accession>A0AAD8SSA0</accession>
<evidence type="ECO:0000256" key="1">
    <source>
        <dbReference type="ARBA" id="ARBA00004567"/>
    </source>
</evidence>
<dbReference type="Pfam" id="PF05172">
    <property type="entry name" value="RRM_Nup35"/>
    <property type="match status" value="1"/>
</dbReference>
<dbReference type="InterPro" id="IPR035979">
    <property type="entry name" value="RBD_domain_sf"/>
</dbReference>
<evidence type="ECO:0000256" key="10">
    <source>
        <dbReference type="SAM" id="MobiDB-lite"/>
    </source>
</evidence>
<dbReference type="InterPro" id="IPR017389">
    <property type="entry name" value="Nucleoporin_NUP53"/>
</dbReference>
<dbReference type="PROSITE" id="PS51472">
    <property type="entry name" value="RRM_NUP35"/>
    <property type="match status" value="1"/>
</dbReference>
<keyword evidence="13" id="KW-1185">Reference proteome</keyword>
<dbReference type="PANTHER" id="PTHR21527">
    <property type="entry name" value="NUCLEOPORIN NUP35"/>
    <property type="match status" value="1"/>
</dbReference>
<dbReference type="GO" id="GO:0006607">
    <property type="term" value="P:NLS-bearing protein import into nucleus"/>
    <property type="evidence" value="ECO:0007669"/>
    <property type="project" value="TreeGrafter"/>
</dbReference>
<protein>
    <recommendedName>
        <fullName evidence="9">Nuclear pore complex protein NUP35</fullName>
    </recommendedName>
    <alternativeName>
        <fullName evidence="9">Nucleoporin 35</fullName>
    </alternativeName>
</protein>
<dbReference type="PIRSF" id="PIRSF038119">
    <property type="entry name" value="Nucleoporin_NUP53"/>
    <property type="match status" value="1"/>
</dbReference>
<evidence type="ECO:0000256" key="9">
    <source>
        <dbReference type="PIRNR" id="PIRNR038119"/>
    </source>
</evidence>